<dbReference type="AlphaFoldDB" id="A0A1Y2CQU7"/>
<comment type="caution">
    <text evidence="1">The sequence shown here is derived from an EMBL/GenBank/DDBJ whole genome shotgun (WGS) entry which is preliminary data.</text>
</comment>
<name>A0A1Y2CQU7_9FUNG</name>
<sequence>MTKKSSSRSKKSRRGQAEIPYCYELFDPLQSHALLDLPREIQCMITCRFSLTNMKTWSVVLCRHCCLQSRPTVIESYLKSVCSSATTSLSFMKELSRLKVFDRLPYGVKAYLYHRSWKESMTIPAAPSRLQSIAFIKILNSRNSWTDVNVLTRALLWAVSNNFSEAQQNWLLQPPKHLYP</sequence>
<organism evidence="1 2">
    <name type="scientific">Rhizoclosmatium globosum</name>
    <dbReference type="NCBI Taxonomy" id="329046"/>
    <lineage>
        <taxon>Eukaryota</taxon>
        <taxon>Fungi</taxon>
        <taxon>Fungi incertae sedis</taxon>
        <taxon>Chytridiomycota</taxon>
        <taxon>Chytridiomycota incertae sedis</taxon>
        <taxon>Chytridiomycetes</taxon>
        <taxon>Chytridiales</taxon>
        <taxon>Chytriomycetaceae</taxon>
        <taxon>Rhizoclosmatium</taxon>
    </lineage>
</organism>
<accession>A0A1Y2CQU7</accession>
<evidence type="ECO:0000313" key="1">
    <source>
        <dbReference type="EMBL" id="ORY49419.1"/>
    </source>
</evidence>
<dbReference type="EMBL" id="MCGO01000009">
    <property type="protein sequence ID" value="ORY49419.1"/>
    <property type="molecule type" value="Genomic_DNA"/>
</dbReference>
<proteinExistence type="predicted"/>
<dbReference type="OrthoDB" id="10325263at2759"/>
<evidence type="ECO:0000313" key="2">
    <source>
        <dbReference type="Proteomes" id="UP000193642"/>
    </source>
</evidence>
<dbReference type="Proteomes" id="UP000193642">
    <property type="component" value="Unassembled WGS sequence"/>
</dbReference>
<gene>
    <name evidence="1" type="ORF">BCR33DRAFT_781691</name>
</gene>
<protein>
    <submittedName>
        <fullName evidence="1">Uncharacterized protein</fullName>
    </submittedName>
</protein>
<keyword evidence="2" id="KW-1185">Reference proteome</keyword>
<reference evidence="1 2" key="1">
    <citation type="submission" date="2016-07" db="EMBL/GenBank/DDBJ databases">
        <title>Pervasive Adenine N6-methylation of Active Genes in Fungi.</title>
        <authorList>
            <consortium name="DOE Joint Genome Institute"/>
            <person name="Mondo S.J."/>
            <person name="Dannebaum R.O."/>
            <person name="Kuo R.C."/>
            <person name="Labutti K."/>
            <person name="Haridas S."/>
            <person name="Kuo A."/>
            <person name="Salamov A."/>
            <person name="Ahrendt S.R."/>
            <person name="Lipzen A."/>
            <person name="Sullivan W."/>
            <person name="Andreopoulos W.B."/>
            <person name="Clum A."/>
            <person name="Lindquist E."/>
            <person name="Daum C."/>
            <person name="Ramamoorthy G.K."/>
            <person name="Gryganskyi A."/>
            <person name="Culley D."/>
            <person name="Magnuson J.K."/>
            <person name="James T.Y."/>
            <person name="O'Malley M.A."/>
            <person name="Stajich J.E."/>
            <person name="Spatafora J.W."/>
            <person name="Visel A."/>
            <person name="Grigoriev I.V."/>
        </authorList>
    </citation>
    <scope>NUCLEOTIDE SEQUENCE [LARGE SCALE GENOMIC DNA]</scope>
    <source>
        <strain evidence="1 2">JEL800</strain>
    </source>
</reference>